<dbReference type="EMBL" id="MU157837">
    <property type="protein sequence ID" value="KAF9530950.1"/>
    <property type="molecule type" value="Genomic_DNA"/>
</dbReference>
<evidence type="ECO:0000313" key="1">
    <source>
        <dbReference type="EMBL" id="KAF9530950.1"/>
    </source>
</evidence>
<organism evidence="1 2">
    <name type="scientific">Crepidotus variabilis</name>
    <dbReference type="NCBI Taxonomy" id="179855"/>
    <lineage>
        <taxon>Eukaryota</taxon>
        <taxon>Fungi</taxon>
        <taxon>Dikarya</taxon>
        <taxon>Basidiomycota</taxon>
        <taxon>Agaricomycotina</taxon>
        <taxon>Agaricomycetes</taxon>
        <taxon>Agaricomycetidae</taxon>
        <taxon>Agaricales</taxon>
        <taxon>Agaricineae</taxon>
        <taxon>Crepidotaceae</taxon>
        <taxon>Crepidotus</taxon>
    </lineage>
</organism>
<keyword evidence="2" id="KW-1185">Reference proteome</keyword>
<evidence type="ECO:0000313" key="2">
    <source>
        <dbReference type="Proteomes" id="UP000807306"/>
    </source>
</evidence>
<reference evidence="1" key="1">
    <citation type="submission" date="2020-11" db="EMBL/GenBank/DDBJ databases">
        <authorList>
            <consortium name="DOE Joint Genome Institute"/>
            <person name="Ahrendt S."/>
            <person name="Riley R."/>
            <person name="Andreopoulos W."/>
            <person name="Labutti K."/>
            <person name="Pangilinan J."/>
            <person name="Ruiz-Duenas F.J."/>
            <person name="Barrasa J.M."/>
            <person name="Sanchez-Garcia M."/>
            <person name="Camarero S."/>
            <person name="Miyauchi S."/>
            <person name="Serrano A."/>
            <person name="Linde D."/>
            <person name="Babiker R."/>
            <person name="Drula E."/>
            <person name="Ayuso-Fernandez I."/>
            <person name="Pacheco R."/>
            <person name="Padilla G."/>
            <person name="Ferreira P."/>
            <person name="Barriuso J."/>
            <person name="Kellner H."/>
            <person name="Castanera R."/>
            <person name="Alfaro M."/>
            <person name="Ramirez L."/>
            <person name="Pisabarro A.G."/>
            <person name="Kuo A."/>
            <person name="Tritt A."/>
            <person name="Lipzen A."/>
            <person name="He G."/>
            <person name="Yan M."/>
            <person name="Ng V."/>
            <person name="Cullen D."/>
            <person name="Martin F."/>
            <person name="Rosso M.-N."/>
            <person name="Henrissat B."/>
            <person name="Hibbett D."/>
            <person name="Martinez A.T."/>
            <person name="Grigoriev I.V."/>
        </authorList>
    </citation>
    <scope>NUCLEOTIDE SEQUENCE</scope>
    <source>
        <strain evidence="1">CBS 506.95</strain>
    </source>
</reference>
<comment type="caution">
    <text evidence="1">The sequence shown here is derived from an EMBL/GenBank/DDBJ whole genome shotgun (WGS) entry which is preliminary data.</text>
</comment>
<dbReference type="OrthoDB" id="2795673at2759"/>
<accession>A0A9P6ELA9</accession>
<dbReference type="Proteomes" id="UP000807306">
    <property type="component" value="Unassembled WGS sequence"/>
</dbReference>
<protein>
    <submittedName>
        <fullName evidence="1">Uncharacterized protein</fullName>
    </submittedName>
</protein>
<dbReference type="AlphaFoldDB" id="A0A9P6ELA9"/>
<name>A0A9P6ELA9_9AGAR</name>
<gene>
    <name evidence="1" type="ORF">CPB83DRAFT_904934</name>
</gene>
<sequence>MDTDRMIPLTLSLPPELRQHVLRYACILSTSFCVALSNLSSWTRTLALPYLYTTIVVKKYAMSASFWLAISKPLPVAQLPDFRPSACVKSLWIAPVSNTIVKIFSRCENIVNFALPAENLHWLVHSTSMEPLTTWGQRIKNRMDYQVLVLEAKRATWSLAHLADETQKTPFFDAVTHLRIAAVGSYSTHLELAHFKRLSHIAIPYHRPDIHNLPDLLRIFDFPATIFLVVVLVTDQISSADYQSALDWVLQIRTTNQKVYVLDSHSENLQEEWEDEVRGGLDIWERAEKYTLNLTS</sequence>
<proteinExistence type="predicted"/>